<reference evidence="1 2" key="1">
    <citation type="submission" date="2024-03" db="EMBL/GenBank/DDBJ databases">
        <title>Human intestinal bacterial collection.</title>
        <authorList>
            <person name="Pauvert C."/>
            <person name="Hitch T.C.A."/>
            <person name="Clavel T."/>
        </authorList>
    </citation>
    <scope>NUCLEOTIDE SEQUENCE [LARGE SCALE GENOMIC DNA]</scope>
    <source>
        <strain evidence="1 2">CLA-JM-H11</strain>
    </source>
</reference>
<gene>
    <name evidence="1" type="ORF">WMO24_07890</name>
</gene>
<dbReference type="Proteomes" id="UP001477672">
    <property type="component" value="Unassembled WGS sequence"/>
</dbReference>
<dbReference type="RefSeq" id="WP_349215859.1">
    <property type="nucleotide sequence ID" value="NZ_JBBMFA010000086.1"/>
</dbReference>
<sequence length="58" mass="6468">MKCPVCGRPARVLHVDERDPAGVRITWLCPNPACSRYKQACGEELRPISQVHPADKPD</sequence>
<comment type="caution">
    <text evidence="1">The sequence shown here is derived from an EMBL/GenBank/DDBJ whole genome shotgun (WGS) entry which is preliminary data.</text>
</comment>
<evidence type="ECO:0000313" key="1">
    <source>
        <dbReference type="EMBL" id="MEQ2520349.1"/>
    </source>
</evidence>
<dbReference type="EMBL" id="JBBMFA010000086">
    <property type="protein sequence ID" value="MEQ2520349.1"/>
    <property type="molecule type" value="Genomic_DNA"/>
</dbReference>
<evidence type="ECO:0008006" key="3">
    <source>
        <dbReference type="Google" id="ProtNLM"/>
    </source>
</evidence>
<evidence type="ECO:0000313" key="2">
    <source>
        <dbReference type="Proteomes" id="UP001477672"/>
    </source>
</evidence>
<name>A0ABV1GF13_9FIRM</name>
<protein>
    <recommendedName>
        <fullName evidence="3">Zinc finger Ogr/Delta-type domain-containing protein</fullName>
    </recommendedName>
</protein>
<accession>A0ABV1GF13</accession>
<proteinExistence type="predicted"/>
<organism evidence="1 2">
    <name type="scientific">Ruthenibacterium intestinale</name>
    <dbReference type="NCBI Taxonomy" id="3133163"/>
    <lineage>
        <taxon>Bacteria</taxon>
        <taxon>Bacillati</taxon>
        <taxon>Bacillota</taxon>
        <taxon>Clostridia</taxon>
        <taxon>Eubacteriales</taxon>
        <taxon>Oscillospiraceae</taxon>
        <taxon>Ruthenibacterium</taxon>
    </lineage>
</organism>
<keyword evidence="2" id="KW-1185">Reference proteome</keyword>